<reference evidence="9 10" key="1">
    <citation type="submission" date="2014-06" db="EMBL/GenBank/DDBJ databases">
        <title>Whole Genome Sequences of Three Symbiotic Endozoicomonas Bacteria.</title>
        <authorList>
            <person name="Neave M.J."/>
            <person name="Apprill A."/>
            <person name="Voolstra C.R."/>
        </authorList>
    </citation>
    <scope>NUCLEOTIDE SEQUENCE [LARGE SCALE GENOMIC DNA]</scope>
    <source>
        <strain evidence="9 10">DSM 25634</strain>
    </source>
</reference>
<feature type="transmembrane region" description="Helical" evidence="8">
    <location>
        <begin position="67"/>
        <end position="93"/>
    </location>
</feature>
<evidence type="ECO:0000256" key="6">
    <source>
        <dbReference type="ARBA" id="ARBA00022989"/>
    </source>
</evidence>
<sequence>MLDIIRGWLNRYLSDHEALVLLLMLVTGFLVIIFMGNMLAPALAALVLAFLMQGVVNCLEKWRMPHILAVAIIFTIFMAVLVAFIFLLVPLIWQQVTGLLNELPSMVKQGQVILKELPEHYPAFISEAQTAAIGNTINMHLAEFGQWALSFSISKLPGAVGILVYLILVPILVFFFLKDKTELLGWIGTRLPTRRRLIIQVADEMNGQIANYIRGKAIEILIVGSVSFIAFAWLGLNYAVLLSVLVGFSVVVPYIGATVVTIPIAMIGLFQWGVGPDFMMLMVVYGIIQALDGNVLVPLLFSEAVNLHPVAIIVAVLVFGGIWGFWGIFFSIPLATLLKAVMNAWPSVHEVETET</sequence>
<evidence type="ECO:0000256" key="2">
    <source>
        <dbReference type="ARBA" id="ARBA00009773"/>
    </source>
</evidence>
<accession>A0A081NE07</accession>
<dbReference type="AlphaFoldDB" id="A0A081NE07"/>
<dbReference type="OrthoDB" id="5562213at2"/>
<evidence type="ECO:0000256" key="3">
    <source>
        <dbReference type="ARBA" id="ARBA00022448"/>
    </source>
</evidence>
<feature type="transmembrane region" description="Helical" evidence="8">
    <location>
        <begin position="18"/>
        <end position="36"/>
    </location>
</feature>
<feature type="transmembrane region" description="Helical" evidence="8">
    <location>
        <begin position="307"/>
        <end position="332"/>
    </location>
</feature>
<protein>
    <submittedName>
        <fullName evidence="9">Permase</fullName>
    </submittedName>
</protein>
<feature type="transmembrane region" description="Helical" evidence="8">
    <location>
        <begin position="282"/>
        <end position="301"/>
    </location>
</feature>
<dbReference type="STRING" id="1137799.GZ78_18415"/>
<dbReference type="GO" id="GO:0055085">
    <property type="term" value="P:transmembrane transport"/>
    <property type="evidence" value="ECO:0007669"/>
    <property type="project" value="TreeGrafter"/>
</dbReference>
<keyword evidence="6 8" id="KW-1133">Transmembrane helix</keyword>
<dbReference type="EMBL" id="JOKH01000004">
    <property type="protein sequence ID" value="KEQ16680.1"/>
    <property type="molecule type" value="Genomic_DNA"/>
</dbReference>
<comment type="subcellular location">
    <subcellularLocation>
        <location evidence="1">Cell membrane</location>
        <topology evidence="1">Multi-pass membrane protein</topology>
    </subcellularLocation>
</comment>
<dbReference type="eggNOG" id="COG0628">
    <property type="taxonomic scope" value="Bacteria"/>
</dbReference>
<feature type="transmembrane region" description="Helical" evidence="8">
    <location>
        <begin position="242"/>
        <end position="270"/>
    </location>
</feature>
<dbReference type="InterPro" id="IPR002549">
    <property type="entry name" value="AI-2E-like"/>
</dbReference>
<keyword evidence="4" id="KW-1003">Cell membrane</keyword>
<evidence type="ECO:0000256" key="7">
    <source>
        <dbReference type="ARBA" id="ARBA00023136"/>
    </source>
</evidence>
<keyword evidence="10" id="KW-1185">Reference proteome</keyword>
<name>A0A081NE07_9GAMM</name>
<keyword evidence="3" id="KW-0813">Transport</keyword>
<comment type="similarity">
    <text evidence="2">Belongs to the autoinducer-2 exporter (AI-2E) (TC 2.A.86) family.</text>
</comment>
<evidence type="ECO:0000313" key="9">
    <source>
        <dbReference type="EMBL" id="KEQ16680.1"/>
    </source>
</evidence>
<proteinExistence type="inferred from homology"/>
<dbReference type="Pfam" id="PF01594">
    <property type="entry name" value="AI-2E_transport"/>
    <property type="match status" value="1"/>
</dbReference>
<gene>
    <name evidence="9" type="ORF">GZ78_18415</name>
</gene>
<organism evidence="9 10">
    <name type="scientific">Endozoicomonas numazuensis</name>
    <dbReference type="NCBI Taxonomy" id="1137799"/>
    <lineage>
        <taxon>Bacteria</taxon>
        <taxon>Pseudomonadati</taxon>
        <taxon>Pseudomonadota</taxon>
        <taxon>Gammaproteobacteria</taxon>
        <taxon>Oceanospirillales</taxon>
        <taxon>Endozoicomonadaceae</taxon>
        <taxon>Endozoicomonas</taxon>
    </lineage>
</organism>
<comment type="caution">
    <text evidence="9">The sequence shown here is derived from an EMBL/GenBank/DDBJ whole genome shotgun (WGS) entry which is preliminary data.</text>
</comment>
<keyword evidence="7 8" id="KW-0472">Membrane</keyword>
<dbReference type="GO" id="GO:0005886">
    <property type="term" value="C:plasma membrane"/>
    <property type="evidence" value="ECO:0007669"/>
    <property type="project" value="UniProtKB-SubCell"/>
</dbReference>
<evidence type="ECO:0000256" key="8">
    <source>
        <dbReference type="SAM" id="Phobius"/>
    </source>
</evidence>
<dbReference type="RefSeq" id="WP_034838677.1">
    <property type="nucleotide sequence ID" value="NZ_JOKH01000004.1"/>
</dbReference>
<dbReference type="PANTHER" id="PTHR21716:SF53">
    <property type="entry name" value="PERMEASE PERM-RELATED"/>
    <property type="match status" value="1"/>
</dbReference>
<feature type="transmembrane region" description="Helical" evidence="8">
    <location>
        <begin position="217"/>
        <end position="236"/>
    </location>
</feature>
<evidence type="ECO:0000256" key="1">
    <source>
        <dbReference type="ARBA" id="ARBA00004651"/>
    </source>
</evidence>
<evidence type="ECO:0000256" key="5">
    <source>
        <dbReference type="ARBA" id="ARBA00022692"/>
    </source>
</evidence>
<feature type="transmembrane region" description="Helical" evidence="8">
    <location>
        <begin position="156"/>
        <end position="177"/>
    </location>
</feature>
<feature type="transmembrane region" description="Helical" evidence="8">
    <location>
        <begin position="42"/>
        <end position="60"/>
    </location>
</feature>
<evidence type="ECO:0000256" key="4">
    <source>
        <dbReference type="ARBA" id="ARBA00022475"/>
    </source>
</evidence>
<keyword evidence="5 8" id="KW-0812">Transmembrane</keyword>
<dbReference type="Proteomes" id="UP000028073">
    <property type="component" value="Unassembled WGS sequence"/>
</dbReference>
<dbReference type="PANTHER" id="PTHR21716">
    <property type="entry name" value="TRANSMEMBRANE PROTEIN"/>
    <property type="match status" value="1"/>
</dbReference>
<evidence type="ECO:0000313" key="10">
    <source>
        <dbReference type="Proteomes" id="UP000028073"/>
    </source>
</evidence>